<reference evidence="3 4" key="1">
    <citation type="submission" date="2019-06" db="EMBL/GenBank/DDBJ databases">
        <title>Wine fermentation using esterase from Monascus purpureus.</title>
        <authorList>
            <person name="Geng C."/>
            <person name="Zhang Y."/>
        </authorList>
    </citation>
    <scope>NUCLEOTIDE SEQUENCE [LARGE SCALE GENOMIC DNA]</scope>
    <source>
        <strain evidence="3">HQ1</strain>
    </source>
</reference>
<feature type="region of interest" description="Disordered" evidence="1">
    <location>
        <begin position="1"/>
        <end position="44"/>
    </location>
</feature>
<feature type="compositionally biased region" description="Basic residues" evidence="1">
    <location>
        <begin position="13"/>
        <end position="23"/>
    </location>
</feature>
<protein>
    <submittedName>
        <fullName evidence="3">Uncharacterized protein</fullName>
    </submittedName>
</protein>
<comment type="caution">
    <text evidence="3">The sequence shown here is derived from an EMBL/GenBank/DDBJ whole genome shotgun (WGS) entry which is preliminary data.</text>
</comment>
<evidence type="ECO:0000256" key="2">
    <source>
        <dbReference type="SAM" id="Phobius"/>
    </source>
</evidence>
<proteinExistence type="predicted"/>
<feature type="compositionally biased region" description="Low complexity" evidence="1">
    <location>
        <begin position="55"/>
        <end position="70"/>
    </location>
</feature>
<sequence length="152" mass="17018">MTWFPGRSSSSTHYHRVPRRLSPSRRSVYSTRSSTHAPRSVTGSAVSDIASLTGRGSKSSASVLSSSSWSRRARPRDGFFKRTLHRIKRWFRRVFRYARHHPFKVLLLIIVPLLMAGVLQKLLSIVGVHSLGDNLRDGIAKLIEAAQKLLGG</sequence>
<organism evidence="3 4">
    <name type="scientific">Monascus purpureus</name>
    <name type="common">Red mold</name>
    <name type="synonym">Monascus anka</name>
    <dbReference type="NCBI Taxonomy" id="5098"/>
    <lineage>
        <taxon>Eukaryota</taxon>
        <taxon>Fungi</taxon>
        <taxon>Dikarya</taxon>
        <taxon>Ascomycota</taxon>
        <taxon>Pezizomycotina</taxon>
        <taxon>Eurotiomycetes</taxon>
        <taxon>Eurotiomycetidae</taxon>
        <taxon>Eurotiales</taxon>
        <taxon>Aspergillaceae</taxon>
        <taxon>Monascus</taxon>
    </lineage>
</organism>
<feature type="compositionally biased region" description="Polar residues" evidence="1">
    <location>
        <begin position="35"/>
        <end position="44"/>
    </location>
</feature>
<gene>
    <name evidence="3" type="ORF">MPDQ_001630</name>
</gene>
<dbReference type="EMBL" id="VIFY01000145">
    <property type="protein sequence ID" value="TQB69592.1"/>
    <property type="molecule type" value="Genomic_DNA"/>
</dbReference>
<feature type="region of interest" description="Disordered" evidence="1">
    <location>
        <begin position="52"/>
        <end position="71"/>
    </location>
</feature>
<keyword evidence="4" id="KW-1185">Reference proteome</keyword>
<evidence type="ECO:0000256" key="1">
    <source>
        <dbReference type="SAM" id="MobiDB-lite"/>
    </source>
</evidence>
<feature type="compositionally biased region" description="Low complexity" evidence="1">
    <location>
        <begin position="24"/>
        <end position="34"/>
    </location>
</feature>
<dbReference type="Proteomes" id="UP000319663">
    <property type="component" value="Unassembled WGS sequence"/>
</dbReference>
<name>A0A507QR43_MONPU</name>
<keyword evidence="2" id="KW-0812">Transmembrane</keyword>
<dbReference type="OrthoDB" id="5398396at2759"/>
<accession>A0A507QR43</accession>
<evidence type="ECO:0000313" key="3">
    <source>
        <dbReference type="EMBL" id="TQB69592.1"/>
    </source>
</evidence>
<keyword evidence="2" id="KW-1133">Transmembrane helix</keyword>
<evidence type="ECO:0000313" key="4">
    <source>
        <dbReference type="Proteomes" id="UP000319663"/>
    </source>
</evidence>
<feature type="transmembrane region" description="Helical" evidence="2">
    <location>
        <begin position="105"/>
        <end position="128"/>
    </location>
</feature>
<keyword evidence="2" id="KW-0472">Membrane</keyword>
<dbReference type="AlphaFoldDB" id="A0A507QR43"/>